<dbReference type="InterPro" id="IPR002900">
    <property type="entry name" value="DUF38/FTH_CAE_spp"/>
</dbReference>
<dbReference type="GO" id="GO:0045087">
    <property type="term" value="P:innate immune response"/>
    <property type="evidence" value="ECO:0007669"/>
    <property type="project" value="TreeGrafter"/>
</dbReference>
<dbReference type="PANTHER" id="PTHR23015">
    <property type="entry name" value="UNCHARACTERIZED C.ELEGANS PROTEIN"/>
    <property type="match status" value="1"/>
</dbReference>
<feature type="domain" description="F-box" evidence="1">
    <location>
        <begin position="72"/>
        <end position="120"/>
    </location>
</feature>
<gene>
    <name evidence="2" type="ORF">CAEBREN_01463</name>
</gene>
<evidence type="ECO:0000313" key="2">
    <source>
        <dbReference type="EMBL" id="EGT50814.1"/>
    </source>
</evidence>
<sequence length="372" mass="44215">MDPSTATEVVRQREEILFQYFLFREAEMTVYEAYLGFSYNKKMGYKEYDFWFNRFANGKYNLKYDNSLEPKTREFSDMPIELVDKILSHVEHPLEKTKLRGVCTGFRDIIDYQMTRYKDINIFFHPYSIRVFIDQNETVYRAALNGCSASYNEQLVSFYGQDLIGTVRTHLEYVLKNPKMKLNEFFMSEFVPFLTSIKHQLNVKSANLPSATINQHTHLLQYFKPGVLERINFMIEDQYMKKEDLEELYQTEQWKQATIRRIAANFVCDLPTILGLVRQTYSFMIMRPNLIPEELEEFKKIFFNSPTIRYGEIFSKVHDFNLNLEQLKRALGEHLVNPYDSNCWAYPIPDSNELLQFTFSRVSARIAIERIH</sequence>
<dbReference type="STRING" id="135651.G0N2J1"/>
<evidence type="ECO:0000313" key="3">
    <source>
        <dbReference type="Proteomes" id="UP000008068"/>
    </source>
</evidence>
<dbReference type="eggNOG" id="ENOG502T3KG">
    <property type="taxonomic scope" value="Eukaryota"/>
</dbReference>
<name>G0N2J1_CAEBE</name>
<dbReference type="InterPro" id="IPR001810">
    <property type="entry name" value="F-box_dom"/>
</dbReference>
<dbReference type="PROSITE" id="PS50181">
    <property type="entry name" value="FBOX"/>
    <property type="match status" value="1"/>
</dbReference>
<dbReference type="EMBL" id="GL379830">
    <property type="protein sequence ID" value="EGT50814.1"/>
    <property type="molecule type" value="Genomic_DNA"/>
</dbReference>
<reference evidence="3" key="1">
    <citation type="submission" date="2011-07" db="EMBL/GenBank/DDBJ databases">
        <authorList>
            <consortium name="Caenorhabditis brenneri Sequencing and Analysis Consortium"/>
            <person name="Wilson R.K."/>
        </authorList>
    </citation>
    <scope>NUCLEOTIDE SEQUENCE [LARGE SCALE GENOMIC DNA]</scope>
    <source>
        <strain evidence="3">PB2801</strain>
    </source>
</reference>
<protein>
    <recommendedName>
        <fullName evidence="1">F-box domain-containing protein</fullName>
    </recommendedName>
</protein>
<dbReference type="InterPro" id="IPR040161">
    <property type="entry name" value="FB224"/>
</dbReference>
<dbReference type="Proteomes" id="UP000008068">
    <property type="component" value="Unassembled WGS sequence"/>
</dbReference>
<dbReference type="OrthoDB" id="6137736at2759"/>
<dbReference type="HOGENOM" id="CLU_030831_3_3_1"/>
<dbReference type="PANTHER" id="PTHR23015:SF4">
    <property type="entry name" value="DUF38 DOMAIN-CONTAINING PROTEIN-RELATED"/>
    <property type="match status" value="1"/>
</dbReference>
<dbReference type="InParanoid" id="G0N2J1"/>
<dbReference type="CDD" id="cd22150">
    <property type="entry name" value="F-box_CeFBXA-like"/>
    <property type="match status" value="1"/>
</dbReference>
<evidence type="ECO:0000259" key="1">
    <source>
        <dbReference type="PROSITE" id="PS50181"/>
    </source>
</evidence>
<accession>G0N2J1</accession>
<dbReference type="Pfam" id="PF01827">
    <property type="entry name" value="FTH"/>
    <property type="match status" value="1"/>
</dbReference>
<organism evidence="3">
    <name type="scientific">Caenorhabditis brenneri</name>
    <name type="common">Nematode worm</name>
    <dbReference type="NCBI Taxonomy" id="135651"/>
    <lineage>
        <taxon>Eukaryota</taxon>
        <taxon>Metazoa</taxon>
        <taxon>Ecdysozoa</taxon>
        <taxon>Nematoda</taxon>
        <taxon>Chromadorea</taxon>
        <taxon>Rhabditida</taxon>
        <taxon>Rhabditina</taxon>
        <taxon>Rhabditomorpha</taxon>
        <taxon>Rhabditoidea</taxon>
        <taxon>Rhabditidae</taxon>
        <taxon>Peloderinae</taxon>
        <taxon>Caenorhabditis</taxon>
    </lineage>
</organism>
<keyword evidence="3" id="KW-1185">Reference proteome</keyword>
<dbReference type="SMART" id="SM00256">
    <property type="entry name" value="FBOX"/>
    <property type="match status" value="1"/>
</dbReference>
<dbReference type="FunCoup" id="G0N2J1">
    <property type="interactions" value="412"/>
</dbReference>
<dbReference type="AlphaFoldDB" id="G0N2J1"/>
<proteinExistence type="predicted"/>